<dbReference type="PANTHER" id="PTHR43013">
    <property type="entry name" value="GLUTAMYL-TRNA REDUCTASE"/>
    <property type="match status" value="1"/>
</dbReference>
<comment type="similarity">
    <text evidence="2 8">Belongs to the glutamyl-tRNA reductase family.</text>
</comment>
<evidence type="ECO:0000256" key="11">
    <source>
        <dbReference type="PIRSR" id="PIRSR000445-3"/>
    </source>
</evidence>
<dbReference type="Pfam" id="PF01488">
    <property type="entry name" value="Shikimate_DH"/>
    <property type="match status" value="1"/>
</dbReference>
<evidence type="ECO:0000256" key="1">
    <source>
        <dbReference type="ARBA" id="ARBA00005059"/>
    </source>
</evidence>
<dbReference type="InterPro" id="IPR000343">
    <property type="entry name" value="4pyrrol_synth_GluRdtase"/>
</dbReference>
<dbReference type="PIRSF" id="PIRSF000445">
    <property type="entry name" value="4pyrrol_synth_GluRdtase"/>
    <property type="match status" value="1"/>
</dbReference>
<evidence type="ECO:0000313" key="17">
    <source>
        <dbReference type="EMBL" id="ALO66224.1"/>
    </source>
</evidence>
<comment type="function">
    <text evidence="8">Catalyzes the NADPH-dependent reduction of glutamyl-tRNA(Glu) to glutamate 1-semialdehyde (GSA).</text>
</comment>
<keyword evidence="6 8" id="KW-0627">Porphyrin biosynthesis</keyword>
<protein>
    <recommendedName>
        <fullName evidence="3 8">Glutamyl-tRNA reductase</fullName>
        <shortName evidence="8">GluTR</shortName>
        <ecNumber evidence="3 8">1.2.1.70</ecNumber>
    </recommendedName>
</protein>
<dbReference type="InterPro" id="IPR015895">
    <property type="entry name" value="4pyrrol_synth_GluRdtase_N"/>
</dbReference>
<dbReference type="InterPro" id="IPR036291">
    <property type="entry name" value="NAD(P)-bd_dom_sf"/>
</dbReference>
<evidence type="ECO:0000256" key="6">
    <source>
        <dbReference type="ARBA" id="ARBA00023244"/>
    </source>
</evidence>
<feature type="binding site" evidence="8 11">
    <location>
        <begin position="229"/>
        <end position="234"/>
    </location>
    <ligand>
        <name>NADP(+)</name>
        <dbReference type="ChEBI" id="CHEBI:58349"/>
    </ligand>
</feature>
<gene>
    <name evidence="8" type="primary">hemA</name>
    <name evidence="17" type="ORF">AS189_06590</name>
</gene>
<evidence type="ECO:0000256" key="2">
    <source>
        <dbReference type="ARBA" id="ARBA00005916"/>
    </source>
</evidence>
<evidence type="ECO:0000256" key="9">
    <source>
        <dbReference type="PIRSR" id="PIRSR000445-1"/>
    </source>
</evidence>
<evidence type="ECO:0000256" key="10">
    <source>
        <dbReference type="PIRSR" id="PIRSR000445-2"/>
    </source>
</evidence>
<dbReference type="UniPathway" id="UPA00251">
    <property type="reaction ID" value="UER00316"/>
</dbReference>
<comment type="catalytic activity">
    <reaction evidence="7 8">
        <text>(S)-4-amino-5-oxopentanoate + tRNA(Glu) + NADP(+) = L-glutamyl-tRNA(Glu) + NADPH + H(+)</text>
        <dbReference type="Rhea" id="RHEA:12344"/>
        <dbReference type="Rhea" id="RHEA-COMP:9663"/>
        <dbReference type="Rhea" id="RHEA-COMP:9680"/>
        <dbReference type="ChEBI" id="CHEBI:15378"/>
        <dbReference type="ChEBI" id="CHEBI:57501"/>
        <dbReference type="ChEBI" id="CHEBI:57783"/>
        <dbReference type="ChEBI" id="CHEBI:58349"/>
        <dbReference type="ChEBI" id="CHEBI:78442"/>
        <dbReference type="ChEBI" id="CHEBI:78520"/>
        <dbReference type="EC" id="1.2.1.70"/>
    </reaction>
</comment>
<dbReference type="HAMAP" id="MF_00087">
    <property type="entry name" value="Glu_tRNA_reductase"/>
    <property type="match status" value="1"/>
</dbReference>
<keyword evidence="5 8" id="KW-0560">Oxidoreductase</keyword>
<dbReference type="Pfam" id="PF00745">
    <property type="entry name" value="GlutR_dimer"/>
    <property type="match status" value="1"/>
</dbReference>
<dbReference type="PANTHER" id="PTHR43013:SF1">
    <property type="entry name" value="GLUTAMYL-TRNA REDUCTASE"/>
    <property type="match status" value="1"/>
</dbReference>
<dbReference type="Gene3D" id="3.30.460.30">
    <property type="entry name" value="Glutamyl-tRNA reductase, N-terminal domain"/>
    <property type="match status" value="1"/>
</dbReference>
<organism evidence="17 18">
    <name type="scientific">Arthrobacter alpinus</name>
    <dbReference type="NCBI Taxonomy" id="656366"/>
    <lineage>
        <taxon>Bacteria</taxon>
        <taxon>Bacillati</taxon>
        <taxon>Actinomycetota</taxon>
        <taxon>Actinomycetes</taxon>
        <taxon>Micrococcales</taxon>
        <taxon>Micrococcaceae</taxon>
        <taxon>Arthrobacter</taxon>
    </lineage>
</organism>
<evidence type="ECO:0000256" key="7">
    <source>
        <dbReference type="ARBA" id="ARBA00047464"/>
    </source>
</evidence>
<dbReference type="InterPro" id="IPR006151">
    <property type="entry name" value="Shikm_DH/Glu-tRNA_Rdtase"/>
</dbReference>
<name>A0A0S2LYB9_9MICC</name>
<dbReference type="SMR" id="A0A0S2LYB9"/>
<evidence type="ECO:0000256" key="12">
    <source>
        <dbReference type="PIRSR" id="PIRSR000445-4"/>
    </source>
</evidence>
<feature type="region of interest" description="Disordered" evidence="13">
    <location>
        <begin position="467"/>
        <end position="492"/>
    </location>
</feature>
<dbReference type="Pfam" id="PF05201">
    <property type="entry name" value="GlutR_N"/>
    <property type="match status" value="1"/>
</dbReference>
<feature type="domain" description="Tetrapyrrole biosynthesis glutamyl-tRNA reductase dimerisation" evidence="14">
    <location>
        <begin position="354"/>
        <end position="451"/>
    </location>
</feature>
<feature type="binding site" evidence="8 10">
    <location>
        <position position="121"/>
    </location>
    <ligand>
        <name>substrate</name>
    </ligand>
</feature>
<feature type="domain" description="Glutamyl-tRNA reductase N-terminal" evidence="16">
    <location>
        <begin position="8"/>
        <end position="157"/>
    </location>
</feature>
<dbReference type="AlphaFoldDB" id="A0A0S2LYB9"/>
<dbReference type="PROSITE" id="PS00747">
    <property type="entry name" value="GLUTR"/>
    <property type="match status" value="1"/>
</dbReference>
<proteinExistence type="inferred from homology"/>
<evidence type="ECO:0000259" key="15">
    <source>
        <dbReference type="Pfam" id="PF01488"/>
    </source>
</evidence>
<keyword evidence="4 8" id="KW-0521">NADP</keyword>
<sequence length="492" mass="50828">MVLFSLVASHSSIDLETVARLSAGAAAASAELCADSNAVAGLVTLTTCNRYELYVQASSGEDLESARSTAIEALSRHSGLAESQVSQALATLQGDAVVRHLFAVSTGLESAVVGEREIAGQVRRALASAQDQGATTPSLVRLFQSAAKTAKDVGAQTALGRRGMSIVSVALDLAAELQNAPSLPVGVSPNAPRPLPLLASSPRDPRGRGPTSPFAAASPLAGKSAVLFGTGAYAGAAMAQLMQRGCTDISVYSSSGRAETFTASRGGTALNEQSLPAALASASLLVGCSGSGHQITRTDLAQLRHTDSPLLTVIDLALTHDFAPDVAELPGVDLLTLETVRQAAPAEQESTLAQAAAMVDEATTNFEQARNARSLDHAIVALRRHTMGVLDDELAKVRKQHGCNAATAEVEFAMRRMVKQLLHVPTVRAKELAAAGDSESYLAALDVLYGLKLTPEVIGSAVNSQVTDSGVEHDGVPLTSLTQTDPARKATA</sequence>
<evidence type="ECO:0000313" key="18">
    <source>
        <dbReference type="Proteomes" id="UP000059574"/>
    </source>
</evidence>
<dbReference type="SUPFAM" id="SSF51735">
    <property type="entry name" value="NAD(P)-binding Rossmann-fold domains"/>
    <property type="match status" value="1"/>
</dbReference>
<comment type="pathway">
    <text evidence="1 8">Porphyrin-containing compound metabolism; protoporphyrin-IX biosynthesis; 5-aminolevulinate from L-glutamyl-tRNA(Glu): step 1/2.</text>
</comment>
<dbReference type="Gene3D" id="3.40.50.720">
    <property type="entry name" value="NAD(P)-binding Rossmann-like Domain"/>
    <property type="match status" value="1"/>
</dbReference>
<dbReference type="SUPFAM" id="SSF69742">
    <property type="entry name" value="Glutamyl tRNA-reductase catalytic, N-terminal domain"/>
    <property type="match status" value="1"/>
</dbReference>
<dbReference type="EMBL" id="CP013200">
    <property type="protein sequence ID" value="ALO66224.1"/>
    <property type="molecule type" value="Genomic_DNA"/>
</dbReference>
<feature type="binding site" evidence="8 10">
    <location>
        <begin position="115"/>
        <end position="117"/>
    </location>
    <ligand>
        <name>substrate</name>
    </ligand>
</feature>
<feature type="binding site" evidence="8 10">
    <location>
        <begin position="47"/>
        <end position="50"/>
    </location>
    <ligand>
        <name>substrate</name>
    </ligand>
</feature>
<evidence type="ECO:0000259" key="14">
    <source>
        <dbReference type="Pfam" id="PF00745"/>
    </source>
</evidence>
<dbReference type="GO" id="GO:0050661">
    <property type="term" value="F:NADP binding"/>
    <property type="evidence" value="ECO:0007669"/>
    <property type="project" value="InterPro"/>
</dbReference>
<dbReference type="InterPro" id="IPR036453">
    <property type="entry name" value="GluRdtase_dimer_dom_sf"/>
</dbReference>
<evidence type="ECO:0000256" key="3">
    <source>
        <dbReference type="ARBA" id="ARBA00012970"/>
    </source>
</evidence>
<evidence type="ECO:0000256" key="4">
    <source>
        <dbReference type="ARBA" id="ARBA00022857"/>
    </source>
</evidence>
<evidence type="ECO:0000256" key="5">
    <source>
        <dbReference type="ARBA" id="ARBA00023002"/>
    </source>
</evidence>
<dbReference type="GO" id="GO:0019353">
    <property type="term" value="P:protoporphyrinogen IX biosynthetic process from glutamate"/>
    <property type="evidence" value="ECO:0007669"/>
    <property type="project" value="TreeGrafter"/>
</dbReference>
<accession>A0A0S2LYB9</accession>
<evidence type="ECO:0000256" key="8">
    <source>
        <dbReference type="HAMAP-Rule" id="MF_00087"/>
    </source>
</evidence>
<feature type="active site" description="Nucleophile" evidence="8 9">
    <location>
        <position position="48"/>
    </location>
</feature>
<dbReference type="GO" id="GO:0008883">
    <property type="term" value="F:glutamyl-tRNA reductase activity"/>
    <property type="evidence" value="ECO:0007669"/>
    <property type="project" value="UniProtKB-UniRule"/>
</dbReference>
<dbReference type="NCBIfam" id="NF000750">
    <property type="entry name" value="PRK00045.3-4"/>
    <property type="match status" value="1"/>
</dbReference>
<reference evidence="17 18" key="2">
    <citation type="journal article" date="2016" name="J. Biotechnol.">
        <title>Complete genome sequence of Arthrobacter alpinus ERGS4:06, a yellow pigmented bacterium tolerant to cold and radiations isolated from Sikkim Himalaya.</title>
        <authorList>
            <person name="Kumar R."/>
            <person name="Singh D."/>
            <person name="Swarnkar M.K."/>
            <person name="Singh A.K."/>
            <person name="Kumar S."/>
        </authorList>
    </citation>
    <scope>NUCLEOTIDE SEQUENCE [LARGE SCALE GENOMIC DNA]</scope>
    <source>
        <strain evidence="17 18">ERGS4:06</strain>
    </source>
</reference>
<comment type="subunit">
    <text evidence="8">Homodimer.</text>
</comment>
<dbReference type="EC" id="1.2.1.70" evidence="3 8"/>
<dbReference type="InterPro" id="IPR036343">
    <property type="entry name" value="GluRdtase_N_sf"/>
</dbReference>
<dbReference type="Proteomes" id="UP000059574">
    <property type="component" value="Chromosome"/>
</dbReference>
<dbReference type="RefSeq" id="WP_062286844.1">
    <property type="nucleotide sequence ID" value="NZ_CP013200.1"/>
</dbReference>
<comment type="domain">
    <text evidence="8">Possesses an unusual extended V-shaped dimeric structure with each monomer consisting of three distinct domains arranged along a curved 'spinal' alpha-helix. The N-terminal catalytic domain specifically recognizes the glutamate moiety of the substrate. The second domain is the NADPH-binding domain, and the third C-terminal domain is responsible for dimerization.</text>
</comment>
<reference evidence="18" key="1">
    <citation type="submission" date="2015-11" db="EMBL/GenBank/DDBJ databases">
        <authorList>
            <person name="Kumar R."/>
            <person name="Singh D."/>
            <person name="Swarnkar M.K."/>
            <person name="Singh A.K."/>
            <person name="Kumar S."/>
        </authorList>
    </citation>
    <scope>NUCLEOTIDE SEQUENCE [LARGE SCALE GENOMIC DNA]</scope>
    <source>
        <strain evidence="18">ERGS4:06</strain>
    </source>
</reference>
<evidence type="ECO:0000256" key="13">
    <source>
        <dbReference type="SAM" id="MobiDB-lite"/>
    </source>
</evidence>
<dbReference type="InterPro" id="IPR018214">
    <property type="entry name" value="GluRdtase_CS"/>
</dbReference>
<feature type="site" description="Important for activity" evidence="8 12">
    <location>
        <position position="100"/>
    </location>
</feature>
<feature type="binding site" evidence="8 10">
    <location>
        <position position="110"/>
    </location>
    <ligand>
        <name>substrate</name>
    </ligand>
</feature>
<dbReference type="InterPro" id="IPR015896">
    <property type="entry name" value="4pyrrol_synth_GluRdtase_dimer"/>
</dbReference>
<evidence type="ECO:0000259" key="16">
    <source>
        <dbReference type="Pfam" id="PF05201"/>
    </source>
</evidence>
<feature type="region of interest" description="Disordered" evidence="13">
    <location>
        <begin position="182"/>
        <end position="216"/>
    </location>
</feature>
<comment type="miscellaneous">
    <text evidence="8">During catalysis, the active site Cys acts as a nucleophile attacking the alpha-carbonyl group of tRNA-bound glutamate with the formation of a thioester intermediate between enzyme and glutamate, and the concomitant release of tRNA(Glu). The thioester intermediate is finally reduced by direct hydride transfer from NADPH, to form the product GSA.</text>
</comment>
<dbReference type="SUPFAM" id="SSF69075">
    <property type="entry name" value="Glutamyl tRNA-reductase dimerization domain"/>
    <property type="match status" value="1"/>
</dbReference>
<feature type="domain" description="Quinate/shikimate 5-dehydrogenase/glutamyl-tRNA reductase" evidence="15">
    <location>
        <begin position="219"/>
        <end position="341"/>
    </location>
</feature>